<protein>
    <submittedName>
        <fullName evidence="1">Uncharacterized protein</fullName>
    </submittedName>
</protein>
<name>A0A561QSC5_9HYPH</name>
<evidence type="ECO:0000313" key="1">
    <source>
        <dbReference type="EMBL" id="TWF53300.1"/>
    </source>
</evidence>
<sequence length="73" mass="8604">MKRAEAEKAIRSLSTTWFATLSRNEQEHPSFGTFSNWLRENGYSDCLDFRSTMGANYDAEMWFDQELGQSWRN</sequence>
<accession>A0A561QSC5</accession>
<organism evidence="1 2">
    <name type="scientific">Neorhizobium alkalisoli</name>
    <dbReference type="NCBI Taxonomy" id="528178"/>
    <lineage>
        <taxon>Bacteria</taxon>
        <taxon>Pseudomonadati</taxon>
        <taxon>Pseudomonadota</taxon>
        <taxon>Alphaproteobacteria</taxon>
        <taxon>Hyphomicrobiales</taxon>
        <taxon>Rhizobiaceae</taxon>
        <taxon>Rhizobium/Agrobacterium group</taxon>
        <taxon>Neorhizobium</taxon>
    </lineage>
</organism>
<evidence type="ECO:0000313" key="2">
    <source>
        <dbReference type="Proteomes" id="UP000320653"/>
    </source>
</evidence>
<reference evidence="1 2" key="1">
    <citation type="submission" date="2019-06" db="EMBL/GenBank/DDBJ databases">
        <title>Sorghum-associated microbial communities from plants grown in Nebraska, USA.</title>
        <authorList>
            <person name="Schachtman D."/>
        </authorList>
    </citation>
    <scope>NUCLEOTIDE SEQUENCE [LARGE SCALE GENOMIC DNA]</scope>
    <source>
        <strain evidence="1 2">1225</strain>
    </source>
</reference>
<keyword evidence="2" id="KW-1185">Reference proteome</keyword>
<comment type="caution">
    <text evidence="1">The sequence shown here is derived from an EMBL/GenBank/DDBJ whole genome shotgun (WGS) entry which is preliminary data.</text>
</comment>
<dbReference type="AlphaFoldDB" id="A0A561QSC5"/>
<gene>
    <name evidence="1" type="ORF">FHW37_104579</name>
</gene>
<proteinExistence type="predicted"/>
<dbReference type="EMBL" id="VIWP01000004">
    <property type="protein sequence ID" value="TWF53300.1"/>
    <property type="molecule type" value="Genomic_DNA"/>
</dbReference>
<dbReference type="Proteomes" id="UP000320653">
    <property type="component" value="Unassembled WGS sequence"/>
</dbReference>